<organism evidence="2">
    <name type="scientific">Pseudidiomarina aestuarii</name>
    <dbReference type="NCBI Taxonomy" id="624146"/>
    <lineage>
        <taxon>Bacteria</taxon>
        <taxon>Pseudomonadati</taxon>
        <taxon>Pseudomonadota</taxon>
        <taxon>Gammaproteobacteria</taxon>
        <taxon>Alteromonadales</taxon>
        <taxon>Idiomarinaceae</taxon>
        <taxon>Pseudidiomarina</taxon>
    </lineage>
</organism>
<evidence type="ECO:0000313" key="2">
    <source>
        <dbReference type="EMBL" id="PTB84345.1"/>
    </source>
</evidence>
<feature type="signal peptide" evidence="1">
    <location>
        <begin position="1"/>
        <end position="24"/>
    </location>
</feature>
<dbReference type="EMBL" id="PYVN01000261">
    <property type="protein sequence ID" value="PTB84345.1"/>
    <property type="molecule type" value="Genomic_DNA"/>
</dbReference>
<accession>A0A2T4CS01</accession>
<feature type="non-terminal residue" evidence="2">
    <location>
        <position position="64"/>
    </location>
</feature>
<protein>
    <submittedName>
        <fullName evidence="2">Uncharacterized protein</fullName>
    </submittedName>
</protein>
<gene>
    <name evidence="2" type="ORF">C9940_06540</name>
</gene>
<comment type="caution">
    <text evidence="2">The sequence shown here is derived from an EMBL/GenBank/DDBJ whole genome shotgun (WGS) entry which is preliminary data.</text>
</comment>
<reference evidence="2" key="1">
    <citation type="submission" date="2018-03" db="EMBL/GenBank/DDBJ databases">
        <title>Cross-interface Injection: A General Nanoliter Liquid Handling Method Applied to Single Cells Genome Amplification Automated Nanoliter Liquid Handling Applied to Single Cell Multiple Displacement Amplification.</title>
        <authorList>
            <person name="Yun J."/>
            <person name="Xu P."/>
            <person name="Xu J."/>
            <person name="Dai X."/>
            <person name="Wang Y."/>
            <person name="Zheng X."/>
            <person name="Cao C."/>
            <person name="Yi Q."/>
            <person name="Zhu Y."/>
            <person name="Wang L."/>
            <person name="Dong Z."/>
            <person name="Huang Y."/>
            <person name="Huang L."/>
            <person name="Du W."/>
        </authorList>
    </citation>
    <scope>NUCLEOTIDE SEQUENCE [LARGE SCALE GENOMIC DNA]</scope>
    <source>
        <strain evidence="2">Z-D3-2</strain>
    </source>
</reference>
<dbReference type="AlphaFoldDB" id="A0A2T4CS01"/>
<keyword evidence="1" id="KW-0732">Signal</keyword>
<name>A0A2T4CS01_9GAMM</name>
<sequence>MLKFQIASTVLVGFLLTSLSIANAQTLTVTVVDQQGQPLADAVVSIDNGQSQQPLASGAIMDQV</sequence>
<evidence type="ECO:0000256" key="1">
    <source>
        <dbReference type="SAM" id="SignalP"/>
    </source>
</evidence>
<proteinExistence type="predicted"/>
<feature type="chain" id="PRO_5015414739" evidence="1">
    <location>
        <begin position="25"/>
        <end position="64"/>
    </location>
</feature>